<protein>
    <submittedName>
        <fullName evidence="2">Uncharacterized protein</fullName>
    </submittedName>
</protein>
<feature type="region of interest" description="Disordered" evidence="1">
    <location>
        <begin position="107"/>
        <end position="130"/>
    </location>
</feature>
<feature type="compositionally biased region" description="Polar residues" evidence="1">
    <location>
        <begin position="113"/>
        <end position="126"/>
    </location>
</feature>
<proteinExistence type="predicted"/>
<accession>A0A7I8KJZ7</accession>
<gene>
    <name evidence="2" type="ORF">SI8410_06008251</name>
</gene>
<evidence type="ECO:0000256" key="1">
    <source>
        <dbReference type="SAM" id="MobiDB-lite"/>
    </source>
</evidence>
<dbReference type="PANTHER" id="PTHR48223">
    <property type="entry name" value="DEFECTIVE 2759, PUTATIVE ISOFORM 1-RELATED"/>
    <property type="match status" value="1"/>
</dbReference>
<dbReference type="OrthoDB" id="748739at2759"/>
<dbReference type="AlphaFoldDB" id="A0A7I8KJZ7"/>
<dbReference type="Proteomes" id="UP000663760">
    <property type="component" value="Chromosome 6"/>
</dbReference>
<keyword evidence="3" id="KW-1185">Reference proteome</keyword>
<name>A0A7I8KJZ7_SPIIN</name>
<dbReference type="PANTHER" id="PTHR48223:SF1">
    <property type="entry name" value="ABC TRANSMEMBRANE TYPE-1 DOMAIN-CONTAINING PROTEIN"/>
    <property type="match status" value="1"/>
</dbReference>
<evidence type="ECO:0000313" key="2">
    <source>
        <dbReference type="EMBL" id="CAA7397586.1"/>
    </source>
</evidence>
<reference evidence="2" key="1">
    <citation type="submission" date="2020-02" db="EMBL/GenBank/DDBJ databases">
        <authorList>
            <person name="Scholz U."/>
            <person name="Mascher M."/>
            <person name="Fiebig A."/>
        </authorList>
    </citation>
    <scope>NUCLEOTIDE SEQUENCE</scope>
</reference>
<dbReference type="EMBL" id="LR746269">
    <property type="protein sequence ID" value="CAA7397586.1"/>
    <property type="molecule type" value="Genomic_DNA"/>
</dbReference>
<organism evidence="2 3">
    <name type="scientific">Spirodela intermedia</name>
    <name type="common">Intermediate duckweed</name>
    <dbReference type="NCBI Taxonomy" id="51605"/>
    <lineage>
        <taxon>Eukaryota</taxon>
        <taxon>Viridiplantae</taxon>
        <taxon>Streptophyta</taxon>
        <taxon>Embryophyta</taxon>
        <taxon>Tracheophyta</taxon>
        <taxon>Spermatophyta</taxon>
        <taxon>Magnoliopsida</taxon>
        <taxon>Liliopsida</taxon>
        <taxon>Araceae</taxon>
        <taxon>Lemnoideae</taxon>
        <taxon>Spirodela</taxon>
    </lineage>
</organism>
<evidence type="ECO:0000313" key="3">
    <source>
        <dbReference type="Proteomes" id="UP000663760"/>
    </source>
</evidence>
<sequence>MALITHQTQNVFFIAYQGYSALSVRAEPCSTGAKFNSFVAFQLGRRADRLGSLRHHNHFRGKPYVLSNQKPFKISSFKSSGQTDESNETDRASKFFRKSVHPSCVSEEREETLTASPDVTSSMLSSENRDDTVTSSQAIKNLFKKWSIMLHSQTLSVAMDDVYSERPTDRVLKNHECSPEEKAKSIFKAAFLRFMGLDATIKIPLLIFYSMLSYNFIAEGRLQAFIYACLCQPIVDAKNMDYKALGRQMLKQLKEWAVETYLDYVESIWPYYCRTIRFLKKANLL</sequence>